<dbReference type="RefSeq" id="XP_046065983.1">
    <property type="nucleotide sequence ID" value="XM_046212299.1"/>
</dbReference>
<name>A0AAD4KE16_9EURO</name>
<evidence type="ECO:0000313" key="3">
    <source>
        <dbReference type="Proteomes" id="UP001201262"/>
    </source>
</evidence>
<evidence type="ECO:0000313" key="2">
    <source>
        <dbReference type="EMBL" id="KAH8689629.1"/>
    </source>
</evidence>
<proteinExistence type="predicted"/>
<dbReference type="Proteomes" id="UP001201262">
    <property type="component" value="Unassembled WGS sequence"/>
</dbReference>
<dbReference type="GeneID" id="70242586"/>
<evidence type="ECO:0000256" key="1">
    <source>
        <dbReference type="SAM" id="MobiDB-lite"/>
    </source>
</evidence>
<protein>
    <submittedName>
        <fullName evidence="2">Uncharacterized protein</fullName>
    </submittedName>
</protein>
<feature type="region of interest" description="Disordered" evidence="1">
    <location>
        <begin position="1"/>
        <end position="65"/>
    </location>
</feature>
<gene>
    <name evidence="2" type="ORF">BGW36DRAFT_308043</name>
</gene>
<dbReference type="EMBL" id="JAJTJA010000015">
    <property type="protein sequence ID" value="KAH8689629.1"/>
    <property type="molecule type" value="Genomic_DNA"/>
</dbReference>
<organism evidence="2 3">
    <name type="scientific">Talaromyces proteolyticus</name>
    <dbReference type="NCBI Taxonomy" id="1131652"/>
    <lineage>
        <taxon>Eukaryota</taxon>
        <taxon>Fungi</taxon>
        <taxon>Dikarya</taxon>
        <taxon>Ascomycota</taxon>
        <taxon>Pezizomycotina</taxon>
        <taxon>Eurotiomycetes</taxon>
        <taxon>Eurotiomycetidae</taxon>
        <taxon>Eurotiales</taxon>
        <taxon>Trichocomaceae</taxon>
        <taxon>Talaromyces</taxon>
        <taxon>Talaromyces sect. Bacilispori</taxon>
    </lineage>
</organism>
<dbReference type="AlphaFoldDB" id="A0AAD4KE16"/>
<accession>A0AAD4KE16</accession>
<keyword evidence="3" id="KW-1185">Reference proteome</keyword>
<reference evidence="2" key="1">
    <citation type="submission" date="2021-12" db="EMBL/GenBank/DDBJ databases">
        <title>Convergent genome expansion in fungi linked to evolution of root-endophyte symbiosis.</title>
        <authorList>
            <consortium name="DOE Joint Genome Institute"/>
            <person name="Ke Y.-H."/>
            <person name="Bonito G."/>
            <person name="Liao H.-L."/>
            <person name="Looney B."/>
            <person name="Rojas-Flechas A."/>
            <person name="Nash J."/>
            <person name="Hameed K."/>
            <person name="Schadt C."/>
            <person name="Martin F."/>
            <person name="Crous P.W."/>
            <person name="Miettinen O."/>
            <person name="Magnuson J.K."/>
            <person name="Labbe J."/>
            <person name="Jacobson D."/>
            <person name="Doktycz M.J."/>
            <person name="Veneault-Fourrey C."/>
            <person name="Kuo A."/>
            <person name="Mondo S."/>
            <person name="Calhoun S."/>
            <person name="Riley R."/>
            <person name="Ohm R."/>
            <person name="LaButti K."/>
            <person name="Andreopoulos B."/>
            <person name="Pangilinan J."/>
            <person name="Nolan M."/>
            <person name="Tritt A."/>
            <person name="Clum A."/>
            <person name="Lipzen A."/>
            <person name="Daum C."/>
            <person name="Barry K."/>
            <person name="Grigoriev I.V."/>
            <person name="Vilgalys R."/>
        </authorList>
    </citation>
    <scope>NUCLEOTIDE SEQUENCE</scope>
    <source>
        <strain evidence="2">PMI_201</strain>
    </source>
</reference>
<sequence>MDGEDHATKQYDPSTVPSRLGLSRRLVQQQMPPRQSAEHSRRPTARSTARFTRREHMPPPAHGQRVAHLPDYAAYAYPVAQPAHSQGLPVEAMQNVAMQFQSPMSPDSVRQQYSPPHVDYPMYRQQQQQQVSYDPGLVYGLGQAGPSHVPYPISLPDSFQPRHTESVGSMSAQFGVPQYLSPVVHAGSTETGVVPQYLTSQGYHQESPQHRSTAAAYPDTMTGYHTIGPIDDLQQRDTAQDAGSLSNSYRWYQQALITTFDYTRAGRLVDASGLLLELSEWLVGNGRDLGLFRDEADSLAEHSRLWNNLNLCWLTLCQKQKDLTLAVLESGRAQNTAAMLTIEIMEHMGQALIKLCDKLEPHGLVDYQLGLWEEEILSVLGQCLDLLSDSRPA</sequence>
<comment type="caution">
    <text evidence="2">The sequence shown here is derived from an EMBL/GenBank/DDBJ whole genome shotgun (WGS) entry which is preliminary data.</text>
</comment>